<evidence type="ECO:0000259" key="2">
    <source>
        <dbReference type="Pfam" id="PF13843"/>
    </source>
</evidence>
<dbReference type="PANTHER" id="PTHR46599:SF6">
    <property type="entry name" value="DUAL SPECIFICITY PHOSPHATASE 26"/>
    <property type="match status" value="1"/>
</dbReference>
<feature type="region of interest" description="Disordered" evidence="1">
    <location>
        <begin position="50"/>
        <end position="87"/>
    </location>
</feature>
<dbReference type="PANTHER" id="PTHR46599">
    <property type="entry name" value="PIGGYBAC TRANSPOSABLE ELEMENT-DERIVED PROTEIN 4"/>
    <property type="match status" value="1"/>
</dbReference>
<dbReference type="AlphaFoldDB" id="A0AAV0Y2H5"/>
<evidence type="ECO:0000256" key="1">
    <source>
        <dbReference type="SAM" id="MobiDB-lite"/>
    </source>
</evidence>
<sequence length="606" mass="69734">MLNTGVNNCFKVISGLADRTIPSTINDPNFQNIISDILAEDCSDVSDDVHDNMCIDSDHNSESEQNVSESDESETDSNTDNGDDIRPSKFLYGKNKFKWSVEEFASKNTRTARHNIITKLPGLRGPIKQFGDTARPSEIWNISFTENIINEILVWTNIKIDSFRHKYKNHMQSFLKNVDEVELRSLFGLLFYSAVFKSNHENANTLFATDGTGREIFRLVMSKKRFLFLISCLRFDNSDTRTERKEHDPLAPISEIFNEFIENCKLNYSLSSCVTVDEMLVSFRGRCKFKMYIPNKPAKYGLKIMCLTDSRSHYLFNAYIYAGQNTDGLTLDHTERKFSKPTQSVLRLSKPIQGTNRNVTADNWFSSIELVELLKKKKLTYVGTLKKNKREIPQAFLPKKKSTVGFTQYGFTKDLTLLSYVPKPNKAVLVISSMHNQKGFDNDVQKPEIISYYNSTKGGVDALDEKCSIYSTGRRTRRWPLAIFYRLLDVSSVNSYVLYNSFKNNETMTRADYLKSLAFELVSPELERRFENTCISREIRSGIRRVLGKSKNLKDTPVYEDKLESRKTCRICPPKKKRKTIYQCKLCGDPICLECSRKICSNCFRN</sequence>
<evidence type="ECO:0000313" key="4">
    <source>
        <dbReference type="Proteomes" id="UP001160148"/>
    </source>
</evidence>
<dbReference type="InterPro" id="IPR029526">
    <property type="entry name" value="PGBD"/>
</dbReference>
<feature type="compositionally biased region" description="Basic and acidic residues" evidence="1">
    <location>
        <begin position="50"/>
        <end position="62"/>
    </location>
</feature>
<dbReference type="EMBL" id="CARXXK010001262">
    <property type="protein sequence ID" value="CAI6375124.1"/>
    <property type="molecule type" value="Genomic_DNA"/>
</dbReference>
<reference evidence="3 4" key="1">
    <citation type="submission" date="2023-01" db="EMBL/GenBank/DDBJ databases">
        <authorList>
            <person name="Whitehead M."/>
        </authorList>
    </citation>
    <scope>NUCLEOTIDE SEQUENCE [LARGE SCALE GENOMIC DNA]</scope>
</reference>
<proteinExistence type="predicted"/>
<gene>
    <name evidence="3" type="ORF">MEUPH1_LOCUS28661</name>
</gene>
<evidence type="ECO:0000313" key="3">
    <source>
        <dbReference type="EMBL" id="CAI6375124.1"/>
    </source>
</evidence>
<keyword evidence="4" id="KW-1185">Reference proteome</keyword>
<organism evidence="3 4">
    <name type="scientific">Macrosiphum euphorbiae</name>
    <name type="common">potato aphid</name>
    <dbReference type="NCBI Taxonomy" id="13131"/>
    <lineage>
        <taxon>Eukaryota</taxon>
        <taxon>Metazoa</taxon>
        <taxon>Ecdysozoa</taxon>
        <taxon>Arthropoda</taxon>
        <taxon>Hexapoda</taxon>
        <taxon>Insecta</taxon>
        <taxon>Pterygota</taxon>
        <taxon>Neoptera</taxon>
        <taxon>Paraneoptera</taxon>
        <taxon>Hemiptera</taxon>
        <taxon>Sternorrhyncha</taxon>
        <taxon>Aphidomorpha</taxon>
        <taxon>Aphidoidea</taxon>
        <taxon>Aphididae</taxon>
        <taxon>Macrosiphini</taxon>
        <taxon>Macrosiphum</taxon>
    </lineage>
</organism>
<comment type="caution">
    <text evidence="3">The sequence shown here is derived from an EMBL/GenBank/DDBJ whole genome shotgun (WGS) entry which is preliminary data.</text>
</comment>
<dbReference type="Proteomes" id="UP001160148">
    <property type="component" value="Unassembled WGS sequence"/>
</dbReference>
<dbReference type="Pfam" id="PF13843">
    <property type="entry name" value="DDE_Tnp_1_7"/>
    <property type="match status" value="1"/>
</dbReference>
<feature type="domain" description="PiggyBac transposable element-derived protein" evidence="2">
    <location>
        <begin position="136"/>
        <end position="496"/>
    </location>
</feature>
<accession>A0AAV0Y2H5</accession>
<protein>
    <recommendedName>
        <fullName evidence="2">PiggyBac transposable element-derived protein domain-containing protein</fullName>
    </recommendedName>
</protein>
<name>A0AAV0Y2H5_9HEMI</name>